<evidence type="ECO:0000313" key="4">
    <source>
        <dbReference type="EMBL" id="KAK9987828.1"/>
    </source>
</evidence>
<evidence type="ECO:0000259" key="3">
    <source>
        <dbReference type="Pfam" id="PF01425"/>
    </source>
</evidence>
<evidence type="ECO:0000256" key="2">
    <source>
        <dbReference type="SAM" id="SignalP"/>
    </source>
</evidence>
<accession>A0AAW2BR75</accession>
<protein>
    <recommendedName>
        <fullName evidence="3">Amidase domain-containing protein</fullName>
    </recommendedName>
</protein>
<reference evidence="4 5" key="1">
    <citation type="submission" date="2024-01" db="EMBL/GenBank/DDBJ databases">
        <title>A telomere-to-telomere, gap-free genome of sweet tea (Lithocarpus litseifolius).</title>
        <authorList>
            <person name="Zhou J."/>
        </authorList>
    </citation>
    <scope>NUCLEOTIDE SEQUENCE [LARGE SCALE GENOMIC DNA]</scope>
    <source>
        <strain evidence="4">Zhou-2022a</strain>
        <tissue evidence="4">Leaf</tissue>
    </source>
</reference>
<comment type="caution">
    <text evidence="4">The sequence shown here is derived from an EMBL/GenBank/DDBJ whole genome shotgun (WGS) entry which is preliminary data.</text>
</comment>
<organism evidence="4 5">
    <name type="scientific">Lithocarpus litseifolius</name>
    <dbReference type="NCBI Taxonomy" id="425828"/>
    <lineage>
        <taxon>Eukaryota</taxon>
        <taxon>Viridiplantae</taxon>
        <taxon>Streptophyta</taxon>
        <taxon>Embryophyta</taxon>
        <taxon>Tracheophyta</taxon>
        <taxon>Spermatophyta</taxon>
        <taxon>Magnoliopsida</taxon>
        <taxon>eudicotyledons</taxon>
        <taxon>Gunneridae</taxon>
        <taxon>Pentapetalae</taxon>
        <taxon>rosids</taxon>
        <taxon>fabids</taxon>
        <taxon>Fagales</taxon>
        <taxon>Fagaceae</taxon>
        <taxon>Lithocarpus</taxon>
    </lineage>
</organism>
<dbReference type="Pfam" id="PF01425">
    <property type="entry name" value="Amidase"/>
    <property type="match status" value="1"/>
</dbReference>
<dbReference type="Gene3D" id="3.90.1300.10">
    <property type="entry name" value="Amidase signature (AS) domain"/>
    <property type="match status" value="1"/>
</dbReference>
<keyword evidence="2" id="KW-0732">Signal</keyword>
<dbReference type="AlphaFoldDB" id="A0AAW2BR75"/>
<proteinExistence type="predicted"/>
<keyword evidence="5" id="KW-1185">Reference proteome</keyword>
<feature type="region of interest" description="Disordered" evidence="1">
    <location>
        <begin position="176"/>
        <end position="195"/>
    </location>
</feature>
<feature type="domain" description="Amidase" evidence="3">
    <location>
        <begin position="64"/>
        <end position="455"/>
    </location>
</feature>
<dbReference type="InterPro" id="IPR036928">
    <property type="entry name" value="AS_sf"/>
</dbReference>
<gene>
    <name evidence="4" type="ORF">SO802_028067</name>
</gene>
<evidence type="ECO:0000256" key="1">
    <source>
        <dbReference type="SAM" id="MobiDB-lite"/>
    </source>
</evidence>
<dbReference type="Proteomes" id="UP001459277">
    <property type="component" value="Unassembled WGS sequence"/>
</dbReference>
<name>A0AAW2BR75_9ROSI</name>
<feature type="signal peptide" evidence="2">
    <location>
        <begin position="1"/>
        <end position="32"/>
    </location>
</feature>
<dbReference type="PANTHER" id="PTHR42678">
    <property type="entry name" value="AMIDASE"/>
    <property type="match status" value="1"/>
</dbReference>
<sequence>MTSMATKYSLSFTVFLSLLLILLATTSSGAQAIKAAHGFSSIEEATVHDIQRAFKQNQLTSRKLVELYLKQISRLNPVLKGVLEVNPDALYQADKADHERKFKAHGSLSPLHGIPILLKDNIATKDKLNTTAGSYALLGSVVPRDAGVVTKLRKAGAIILGKATLSEWSHYRSNAAPSGWNARKGQGKSPYTMGDPCGSSSGSAISVAANMAAVSLGTETDGSILCPSSNNLVVGIKPTVGLTSRAGVIPISPRQDSVGPICRTVADAVYVLDAIVGIDHYDNATIETSRYIPKGGYAQFLKTNGLRAKRVGIVRDFYNIGNDTIAAQIVEQHLKTLRKQGAILVDNLEITNFGEIYTSSNEDIALAAEFKRYINAYLKELVVSPVRSLADLIAFNKKNSKLERLDYGQDLFIKAEATNGIGNAEKAALVNLAKQTREGFVKLMTKNKLDAIVTPGNIVSRVLAIGGFPGVIVPAGYGSDRKPFGLCFGGLKGSEPKLIEIAYGFEQATKIRKPPKLTT</sequence>
<feature type="chain" id="PRO_5043878642" description="Amidase domain-containing protein" evidence="2">
    <location>
        <begin position="33"/>
        <end position="519"/>
    </location>
</feature>
<evidence type="ECO:0000313" key="5">
    <source>
        <dbReference type="Proteomes" id="UP001459277"/>
    </source>
</evidence>
<dbReference type="SUPFAM" id="SSF75304">
    <property type="entry name" value="Amidase signature (AS) enzymes"/>
    <property type="match status" value="1"/>
</dbReference>
<dbReference type="InterPro" id="IPR023631">
    <property type="entry name" value="Amidase_dom"/>
</dbReference>
<dbReference type="EMBL" id="JAZDWU010000010">
    <property type="protein sequence ID" value="KAK9987828.1"/>
    <property type="molecule type" value="Genomic_DNA"/>
</dbReference>
<dbReference type="PANTHER" id="PTHR42678:SF36">
    <property type="entry name" value="C869.01-LIKE PROTEIN, PUTATIVE-RELATED"/>
    <property type="match status" value="1"/>
</dbReference>